<name>A0A5P2D398_STRVZ</name>
<dbReference type="RefSeq" id="WP_150208167.1">
    <property type="nucleotide sequence ID" value="NZ_CP029190.1"/>
</dbReference>
<sequence length="153" mass="17183">MGILDTYLGTRRPAGGVAPLPALELRSALLALNGPGVPFTVRNGTAKEGDLVAECRLPQLRVRLQTRMRLDAAKREVRALDERWENSSGAQALGEYSRGPANAVYRVWEKQQGPDGRERRVEAFRFETRELKDPLRQTVLAAGWTWRGVLFRL</sequence>
<evidence type="ECO:0000313" key="1">
    <source>
        <dbReference type="EMBL" id="QES48667.1"/>
    </source>
</evidence>
<dbReference type="OrthoDB" id="4299760at2"/>
<evidence type="ECO:0000313" key="2">
    <source>
        <dbReference type="Proteomes" id="UP000325211"/>
    </source>
</evidence>
<dbReference type="EMBL" id="CP029190">
    <property type="protein sequence ID" value="QES48667.1"/>
    <property type="molecule type" value="Genomic_DNA"/>
</dbReference>
<protein>
    <submittedName>
        <fullName evidence="1">Uncharacterized protein</fullName>
    </submittedName>
</protein>
<accession>A0A5P2D398</accession>
<gene>
    <name evidence="1" type="ORF">DEJ50_13360</name>
</gene>
<dbReference type="AlphaFoldDB" id="A0A5P2D398"/>
<reference evidence="1 2" key="1">
    <citation type="submission" date="2018-05" db="EMBL/GenBank/DDBJ databases">
        <title>Streptomyces venezuelae.</title>
        <authorList>
            <person name="Kim W."/>
            <person name="Lee N."/>
            <person name="Cho B.-K."/>
        </authorList>
    </citation>
    <scope>NUCLEOTIDE SEQUENCE [LARGE SCALE GENOMIC DNA]</scope>
    <source>
        <strain evidence="1 2">ATCC 21782</strain>
    </source>
</reference>
<organism evidence="1 2">
    <name type="scientific">Streptomyces venezuelae</name>
    <dbReference type="NCBI Taxonomy" id="54571"/>
    <lineage>
        <taxon>Bacteria</taxon>
        <taxon>Bacillati</taxon>
        <taxon>Actinomycetota</taxon>
        <taxon>Actinomycetes</taxon>
        <taxon>Kitasatosporales</taxon>
        <taxon>Streptomycetaceae</taxon>
        <taxon>Streptomyces</taxon>
    </lineage>
</organism>
<dbReference type="Proteomes" id="UP000325211">
    <property type="component" value="Chromosome"/>
</dbReference>
<proteinExistence type="predicted"/>